<evidence type="ECO:0000256" key="4">
    <source>
        <dbReference type="ARBA" id="ARBA00022679"/>
    </source>
</evidence>
<evidence type="ECO:0000256" key="7">
    <source>
        <dbReference type="ARBA" id="ARBA00023136"/>
    </source>
</evidence>
<dbReference type="GO" id="GO:0009103">
    <property type="term" value="P:lipopolysaccharide biosynthetic process"/>
    <property type="evidence" value="ECO:0007669"/>
    <property type="project" value="UniProtKB-ARBA"/>
</dbReference>
<dbReference type="EMBL" id="UWOC01000111">
    <property type="protein sequence ID" value="VCU06627.1"/>
    <property type="molecule type" value="Genomic_DNA"/>
</dbReference>
<dbReference type="AlphaFoldDB" id="A0A3S4B192"/>
<keyword evidence="5 8" id="KW-0812">Transmembrane</keyword>
<feature type="transmembrane region" description="Helical" evidence="8">
    <location>
        <begin position="147"/>
        <end position="168"/>
    </location>
</feature>
<dbReference type="GO" id="GO:0005886">
    <property type="term" value="C:plasma membrane"/>
    <property type="evidence" value="ECO:0007669"/>
    <property type="project" value="UniProtKB-SubCell"/>
</dbReference>
<feature type="transmembrane region" description="Helical" evidence="8">
    <location>
        <begin position="174"/>
        <end position="191"/>
    </location>
</feature>
<evidence type="ECO:0000313" key="10">
    <source>
        <dbReference type="Proteomes" id="UP000289200"/>
    </source>
</evidence>
<sequence>MPGRAAAIRIGFGLLVLAVLATAITTRPAKRLVDFDQAFYLTIAYDLRHHGVFSSGVFDTVDSTRAVPPPGMFFAPLYPWLVAAAATVDPRFGRTLDCTIEANENHRDLATCEVYARPVLLLHALLLALAVLAIGRAAEIAGGSPRLFYAAGALATIGFAAEADLLSFVMTESLSIAVFSLFGLTVVTALARWRWMDFVACGLALGLACLTRPTFLLLAPVTLAIIAAARWLPPSAGEPAAPAERPFWRSATAFAAALAVMLVPWLARNAVSIGKLGFTEEYGSAALIERIAFNAMTLREALWAVPACLPAVGPPLVERLAGPEAHARFVYDTPNSFFWLGRNRRDALVAAHGRLDPVTGPIVREELIGALPRHLATSLPLAWCGLWVGRAFGLLLVPLAAWGLVRAVRRRRWLLVAYAVPALVLVGVHGVLANHYPRYNLGLIGPASALAAWAVADALTRRRPGAA</sequence>
<evidence type="ECO:0000313" key="9">
    <source>
        <dbReference type="EMBL" id="VCU06627.1"/>
    </source>
</evidence>
<protein>
    <recommendedName>
        <fullName evidence="11">Glycosyltransferase RgtA/B/C/D-like domain-containing protein</fullName>
    </recommendedName>
</protein>
<dbReference type="OrthoDB" id="7256586at2"/>
<accession>A0A3S4B192</accession>
<proteinExistence type="predicted"/>
<organism evidence="9 10">
    <name type="scientific">Rhodoplanes serenus</name>
    <dbReference type="NCBI Taxonomy" id="200615"/>
    <lineage>
        <taxon>Bacteria</taxon>
        <taxon>Pseudomonadati</taxon>
        <taxon>Pseudomonadota</taxon>
        <taxon>Alphaproteobacteria</taxon>
        <taxon>Hyphomicrobiales</taxon>
        <taxon>Nitrobacteraceae</taxon>
        <taxon>Rhodoplanes</taxon>
    </lineage>
</organism>
<keyword evidence="4" id="KW-0808">Transferase</keyword>
<evidence type="ECO:0008006" key="11">
    <source>
        <dbReference type="Google" id="ProtNLM"/>
    </source>
</evidence>
<name>A0A3S4B192_9BRAD</name>
<dbReference type="GO" id="GO:0016763">
    <property type="term" value="F:pentosyltransferase activity"/>
    <property type="evidence" value="ECO:0007669"/>
    <property type="project" value="TreeGrafter"/>
</dbReference>
<evidence type="ECO:0000256" key="1">
    <source>
        <dbReference type="ARBA" id="ARBA00004651"/>
    </source>
</evidence>
<comment type="subcellular location">
    <subcellularLocation>
        <location evidence="1">Cell membrane</location>
        <topology evidence="1">Multi-pass membrane protein</topology>
    </subcellularLocation>
</comment>
<evidence type="ECO:0000256" key="6">
    <source>
        <dbReference type="ARBA" id="ARBA00022989"/>
    </source>
</evidence>
<gene>
    <name evidence="9" type="ORF">RHODGE_RHODGE_01274</name>
</gene>
<dbReference type="PANTHER" id="PTHR33908">
    <property type="entry name" value="MANNOSYLTRANSFERASE YKCB-RELATED"/>
    <property type="match status" value="1"/>
</dbReference>
<feature type="transmembrane region" description="Helical" evidence="8">
    <location>
        <begin position="115"/>
        <end position="135"/>
    </location>
</feature>
<evidence type="ECO:0000256" key="2">
    <source>
        <dbReference type="ARBA" id="ARBA00022475"/>
    </source>
</evidence>
<dbReference type="Proteomes" id="UP000289200">
    <property type="component" value="Unassembled WGS sequence"/>
</dbReference>
<keyword evidence="7 8" id="KW-0472">Membrane</keyword>
<dbReference type="RefSeq" id="WP_129608254.1">
    <property type="nucleotide sequence ID" value="NZ_UWOC01000111.1"/>
</dbReference>
<feature type="transmembrane region" description="Helical" evidence="8">
    <location>
        <begin position="247"/>
        <end position="267"/>
    </location>
</feature>
<feature type="transmembrane region" description="Helical" evidence="8">
    <location>
        <begin position="413"/>
        <end position="433"/>
    </location>
</feature>
<dbReference type="InterPro" id="IPR050297">
    <property type="entry name" value="LipidA_mod_glycosyltrf_83"/>
</dbReference>
<dbReference type="PANTHER" id="PTHR33908:SF11">
    <property type="entry name" value="MEMBRANE PROTEIN"/>
    <property type="match status" value="1"/>
</dbReference>
<evidence type="ECO:0000256" key="8">
    <source>
        <dbReference type="SAM" id="Phobius"/>
    </source>
</evidence>
<comment type="caution">
    <text evidence="9">The sequence shown here is derived from an EMBL/GenBank/DDBJ whole genome shotgun (WGS) entry which is preliminary data.</text>
</comment>
<feature type="transmembrane region" description="Helical" evidence="8">
    <location>
        <begin position="198"/>
        <end position="227"/>
    </location>
</feature>
<keyword evidence="2" id="KW-1003">Cell membrane</keyword>
<reference evidence="10" key="1">
    <citation type="submission" date="2018-10" db="EMBL/GenBank/DDBJ databases">
        <authorList>
            <person name="Peiro R."/>
            <person name="Begona"/>
            <person name="Cbmso G."/>
            <person name="Lopez M."/>
            <person name="Gonzalez S."/>
            <person name="Sacristan E."/>
            <person name="Castillo E."/>
        </authorList>
    </citation>
    <scope>NUCLEOTIDE SEQUENCE [LARGE SCALE GENOMIC DNA]</scope>
</reference>
<evidence type="ECO:0000256" key="5">
    <source>
        <dbReference type="ARBA" id="ARBA00022692"/>
    </source>
</evidence>
<keyword evidence="3" id="KW-0328">Glycosyltransferase</keyword>
<evidence type="ECO:0000256" key="3">
    <source>
        <dbReference type="ARBA" id="ARBA00022676"/>
    </source>
</evidence>
<keyword evidence="6 8" id="KW-1133">Transmembrane helix</keyword>
<keyword evidence="10" id="KW-1185">Reference proteome</keyword>